<keyword evidence="2" id="KW-0614">Plasmid</keyword>
<dbReference type="InterPro" id="IPR014820">
    <property type="entry name" value="PriCT_1"/>
</dbReference>
<reference evidence="2" key="1">
    <citation type="journal article" date="2012" name="FEMS Microbiol. Lett.">
        <title>Construction of Escherichia coli-Arthrobacter-Rhodococcus shuttle vectors based on a cryptic plasmid from Arthrobacter rhombi and investigation of their application for functional screening.</title>
        <authorList>
            <person name="Stanislauskiene R."/>
            <person name="Gasparaviciute R."/>
            <person name="Vaitekunas J."/>
            <person name="Meskiene R."/>
            <person name="Rutkiene R."/>
            <person name="Casaite V."/>
            <person name="Meskys R."/>
        </authorList>
    </citation>
    <scope>NUCLEOTIDE SEQUENCE</scope>
    <source>
        <strain evidence="2">PRH1</strain>
        <plasmid evidence="2">pPRH</plasmid>
    </source>
</reference>
<gene>
    <name evidence="2" type="primary">repA</name>
</gene>
<name>G8DC56_9MICC</name>
<feature type="domain" description="Primase C-terminal 1" evidence="1">
    <location>
        <begin position="208"/>
        <end position="242"/>
    </location>
</feature>
<protein>
    <submittedName>
        <fullName evidence="2">RepA</fullName>
    </submittedName>
</protein>
<proteinExistence type="predicted"/>
<evidence type="ECO:0000259" key="1">
    <source>
        <dbReference type="Pfam" id="PF08708"/>
    </source>
</evidence>
<dbReference type="InterPro" id="IPR004322">
    <property type="entry name" value="Plasmid_replicase_bac"/>
</dbReference>
<geneLocation type="plasmid" evidence="2">
    <name>pPRH</name>
</geneLocation>
<dbReference type="AlphaFoldDB" id="G8DC56"/>
<sequence length="279" mass="31528">MMTAERWAEHYRQKWPMATDHDKGRFPVRQSRADALKRRYIQANPAALTTQIVIDLDHEDSLGLALELNGVPTPNYVAQSPSGHAHVAYLLAAPVCRTDNARLEPMKFAARVERGLVNALRADLGYAGFMTKNPIHDGWDTVWTNDHLWTLGELATQLSGWLPRSLPRRAADNSGLGRNVALFNDVRLWSYRAIRKHWEAGPDAWEQATYAYALAVNHKFAVPLDASEVVHLARSVSRWTWRNFTPEGFSKVQTRRSQKAAAVRTAEKIVKAELIRSLV</sequence>
<dbReference type="RefSeq" id="WP_014235123.1">
    <property type="nucleotide sequence ID" value="NC_016615.1"/>
</dbReference>
<dbReference type="Gene3D" id="1.10.340.50">
    <property type="match status" value="1"/>
</dbReference>
<accession>G8DC56</accession>
<dbReference type="Pfam" id="PF08708">
    <property type="entry name" value="PriCT_1"/>
    <property type="match status" value="1"/>
</dbReference>
<dbReference type="Pfam" id="PF03090">
    <property type="entry name" value="Replicase"/>
    <property type="match status" value="1"/>
</dbReference>
<evidence type="ECO:0000313" key="2">
    <source>
        <dbReference type="EMBL" id="AER68056.1"/>
    </source>
</evidence>
<dbReference type="EMBL" id="HQ624979">
    <property type="protein sequence ID" value="AER68056.1"/>
    <property type="molecule type" value="Genomic_DNA"/>
</dbReference>
<organism evidence="2">
    <name type="scientific">Arthrobacter rhombi</name>
    <dbReference type="NCBI Taxonomy" id="71253"/>
    <lineage>
        <taxon>Bacteria</taxon>
        <taxon>Bacillati</taxon>
        <taxon>Actinomycetota</taxon>
        <taxon>Actinomycetes</taxon>
        <taxon>Micrococcales</taxon>
        <taxon>Micrococcaceae</taxon>
        <taxon>Arthrobacter</taxon>
    </lineage>
</organism>